<reference evidence="1" key="1">
    <citation type="journal article" date="2014" name="Int. J. Syst. Evol. Microbiol.">
        <title>Complete genome sequence of Corynebacterium casei LMG S-19264T (=DSM 44701T), isolated from a smear-ripened cheese.</title>
        <authorList>
            <consortium name="US DOE Joint Genome Institute (JGI-PGF)"/>
            <person name="Walter F."/>
            <person name="Albersmeier A."/>
            <person name="Kalinowski J."/>
            <person name="Ruckert C."/>
        </authorList>
    </citation>
    <scope>NUCLEOTIDE SEQUENCE</scope>
    <source>
        <strain evidence="1">KCTC 42650</strain>
    </source>
</reference>
<accession>A0A8J3GTX7</accession>
<organism evidence="1 2">
    <name type="scientific">Seohaeicola zhoushanensis</name>
    <dbReference type="NCBI Taxonomy" id="1569283"/>
    <lineage>
        <taxon>Bacteria</taxon>
        <taxon>Pseudomonadati</taxon>
        <taxon>Pseudomonadota</taxon>
        <taxon>Alphaproteobacteria</taxon>
        <taxon>Rhodobacterales</taxon>
        <taxon>Roseobacteraceae</taxon>
        <taxon>Seohaeicola</taxon>
    </lineage>
</organism>
<name>A0A8J3GTX7_9RHOB</name>
<reference evidence="1" key="2">
    <citation type="submission" date="2020-09" db="EMBL/GenBank/DDBJ databases">
        <authorList>
            <person name="Sun Q."/>
            <person name="Kim S."/>
        </authorList>
    </citation>
    <scope>NUCLEOTIDE SEQUENCE</scope>
    <source>
        <strain evidence="1">KCTC 42650</strain>
    </source>
</reference>
<comment type="caution">
    <text evidence="1">The sequence shown here is derived from an EMBL/GenBank/DDBJ whole genome shotgun (WGS) entry which is preliminary data.</text>
</comment>
<protein>
    <submittedName>
        <fullName evidence="1">Uncharacterized protein</fullName>
    </submittedName>
</protein>
<evidence type="ECO:0000313" key="2">
    <source>
        <dbReference type="Proteomes" id="UP000626220"/>
    </source>
</evidence>
<dbReference type="EMBL" id="BNCJ01000001">
    <property type="protein sequence ID" value="GHF33330.1"/>
    <property type="molecule type" value="Genomic_DNA"/>
</dbReference>
<gene>
    <name evidence="1" type="ORF">GCM10017056_00930</name>
</gene>
<evidence type="ECO:0000313" key="1">
    <source>
        <dbReference type="EMBL" id="GHF33330.1"/>
    </source>
</evidence>
<dbReference type="AlphaFoldDB" id="A0A8J3GTX7"/>
<dbReference type="Proteomes" id="UP000626220">
    <property type="component" value="Unassembled WGS sequence"/>
</dbReference>
<sequence length="707" mass="76955">MSLTVPRSNADPGRAARVGAPVTNGAAEAVADFGNVMFKVGTALETDRLDRQMQRLQVDITRDLNDLRLKTEQIGDPDAAETAWKEGKAALLASYNQAGADGRARVDPKNMERFGLAFDDLANRHAFSLGSRTLELRRAERQANYMAYTHEAAKVYASGDEQLRDKTLADLDAMIDADVAAGRYDAAEGQKRKQDFRSDGDNARAINMISADPEAFQKSADAGQFPGIPADNLARYRAQAQNAIEANAKAAQVAADKAAKERAKALDDRLDEIIGIAGRGAQAVDEKFLNDPEVLARPKAAEAKAALALRDEGKLILHMTPAELKKEIASEKAGKKQHEWQTDRLKLLEDTLAKHEAGYGDDYVAYAQELGRDVPPLLTFDPAKPGNLAQSLRARTDWAEQDRVLHGAKSTDILSDAERESLEQFANKSADPAVRLALANELVQGLGKNAAAEARKISDDPALDWVTDLVRLGAPKATQRAILDGQSKLDDKTAISPSRNDAIELFHEVTGGEFRDLNQLSERVLTSAIAIYAGENPDADPASIDNEAFERAVNRALGGNGEKVGGLQELGGIGSRYTVPLPVNIGRDEVEHGFDAIEADLSRPLVYDDPKQQGGPGAHHFKPVELKRLVQASVTGKQVPDFGDPASEDYAPRSLWGQLRIEAVWPDGSPTDSYLLYRQQGSRRLYLQDTEGKPFVMSLNRLREATQ</sequence>
<dbReference type="RefSeq" id="WP_189678063.1">
    <property type="nucleotide sequence ID" value="NZ_BNCJ01000001.1"/>
</dbReference>
<proteinExistence type="predicted"/>
<keyword evidence="2" id="KW-1185">Reference proteome</keyword>